<feature type="compositionally biased region" description="Basic and acidic residues" evidence="1">
    <location>
        <begin position="295"/>
        <end position="307"/>
    </location>
</feature>
<dbReference type="EMBL" id="QWIJ01000147">
    <property type="protein sequence ID" value="RMX86801.1"/>
    <property type="molecule type" value="Genomic_DNA"/>
</dbReference>
<evidence type="ECO:0000313" key="7">
    <source>
        <dbReference type="Proteomes" id="UP000276864"/>
    </source>
</evidence>
<dbReference type="PANTHER" id="PTHR38790">
    <property type="entry name" value="2EXR DOMAIN-CONTAINING PROTEIN-RELATED"/>
    <property type="match status" value="1"/>
</dbReference>
<dbReference type="OrthoDB" id="3871506at2759"/>
<evidence type="ECO:0000313" key="2">
    <source>
        <dbReference type="EMBL" id="RMX86801.1"/>
    </source>
</evidence>
<dbReference type="Proteomes" id="UP000271337">
    <property type="component" value="Unassembled WGS sequence"/>
</dbReference>
<evidence type="ECO:0000313" key="5">
    <source>
        <dbReference type="EMBL" id="RMY32412.1"/>
    </source>
</evidence>
<dbReference type="EMBL" id="QWIK01000045">
    <property type="protein sequence ID" value="RMY15078.1"/>
    <property type="molecule type" value="Genomic_DNA"/>
</dbReference>
<gene>
    <name evidence="5" type="ORF">D0866_06626</name>
    <name evidence="4" type="ORF">D0867_05476</name>
    <name evidence="3" type="ORF">D0868_01077</name>
    <name evidence="2" type="ORF">D0869_02815</name>
</gene>
<feature type="region of interest" description="Disordered" evidence="1">
    <location>
        <begin position="287"/>
        <end position="307"/>
    </location>
</feature>
<evidence type="ECO:0000313" key="6">
    <source>
        <dbReference type="Proteomes" id="UP000271337"/>
    </source>
</evidence>
<dbReference type="Proteomes" id="UP000281245">
    <property type="component" value="Unassembled WGS sequence"/>
</dbReference>
<protein>
    <submittedName>
        <fullName evidence="2">Uncharacterized protein</fullName>
    </submittedName>
</protein>
<evidence type="ECO:0000313" key="3">
    <source>
        <dbReference type="EMBL" id="RMY15078.1"/>
    </source>
</evidence>
<accession>A0A3M6X7Y7</accession>
<reference evidence="6 7" key="1">
    <citation type="journal article" date="2018" name="BMC Genomics">
        <title>Genomic evidence for intraspecific hybridization in a clonal and extremely halotolerant yeast.</title>
        <authorList>
            <person name="Gostincar C."/>
            <person name="Stajich J.E."/>
            <person name="Zupancic J."/>
            <person name="Zalar P."/>
            <person name="Gunde-Cimerman N."/>
        </authorList>
    </citation>
    <scope>NUCLEOTIDE SEQUENCE [LARGE SCALE GENOMIC DNA]</scope>
    <source>
        <strain evidence="5 7">EXF-6651</strain>
        <strain evidence="3 9">EXF-6654</strain>
        <strain evidence="2 8">EXF-6656</strain>
        <strain evidence="4 6">EXF-6669</strain>
    </source>
</reference>
<organism evidence="2 8">
    <name type="scientific">Hortaea werneckii</name>
    <name type="common">Black yeast</name>
    <name type="synonym">Cladosporium werneckii</name>
    <dbReference type="NCBI Taxonomy" id="91943"/>
    <lineage>
        <taxon>Eukaryota</taxon>
        <taxon>Fungi</taxon>
        <taxon>Dikarya</taxon>
        <taxon>Ascomycota</taxon>
        <taxon>Pezizomycotina</taxon>
        <taxon>Dothideomycetes</taxon>
        <taxon>Dothideomycetidae</taxon>
        <taxon>Mycosphaerellales</taxon>
        <taxon>Teratosphaeriaceae</taxon>
        <taxon>Hortaea</taxon>
    </lineage>
</organism>
<dbReference type="EMBL" id="QWIM01000636">
    <property type="protein sequence ID" value="RMY32412.1"/>
    <property type="molecule type" value="Genomic_DNA"/>
</dbReference>
<dbReference type="Proteomes" id="UP000276864">
    <property type="component" value="Unassembled WGS sequence"/>
</dbReference>
<proteinExistence type="predicted"/>
<evidence type="ECO:0000256" key="1">
    <source>
        <dbReference type="SAM" id="MobiDB-lite"/>
    </source>
</evidence>
<evidence type="ECO:0000313" key="4">
    <source>
        <dbReference type="EMBL" id="RMY18222.1"/>
    </source>
</evidence>
<comment type="caution">
    <text evidence="2">The sequence shown here is derived from an EMBL/GenBank/DDBJ whole genome shotgun (WGS) entry which is preliminary data.</text>
</comment>
<dbReference type="VEuPathDB" id="FungiDB:BTJ68_13145"/>
<name>A0A3M6X7Y7_HORWE</name>
<evidence type="ECO:0000313" key="9">
    <source>
        <dbReference type="Proteomes" id="UP000282582"/>
    </source>
</evidence>
<sequence>MAFQITLDSFRPPSPMGPLYSLPLPSPVSADEKGSRNVTQAQLANVFRFQDLPPEMRNEICKHALVPDNNHRLRFMPGTSGNEGNRFQVITHGLAYEAQWGRRDRHYRQLYTALPLTQEMSTEIALAHTNRQLYYSDALSIFYGYTRFHFDTLKEIRTFIANVPVHCRNKIRDISFRYSNRHRRDAQVALFELVKHLTSLKKITIIFHEGEWRQVKNGVRKYDGRVRYEGVRLLLLLKRVKELRLEGDADRLATYFAENMTSKDKGFKIINSGRRVWMRNGVAVTAPGTAQTKSQRAEASKDGDMHA</sequence>
<dbReference type="EMBL" id="QWIL01000493">
    <property type="protein sequence ID" value="RMY18222.1"/>
    <property type="molecule type" value="Genomic_DNA"/>
</dbReference>
<dbReference type="Proteomes" id="UP000282582">
    <property type="component" value="Unassembled WGS sequence"/>
</dbReference>
<evidence type="ECO:0000313" key="8">
    <source>
        <dbReference type="Proteomes" id="UP000281245"/>
    </source>
</evidence>
<dbReference type="AlphaFoldDB" id="A0A3M6X7Y7"/>